<accession>A0ACA9KFS6</accession>
<dbReference type="EMBL" id="CAJVPW010000908">
    <property type="protein sequence ID" value="CAG8469272.1"/>
    <property type="molecule type" value="Genomic_DNA"/>
</dbReference>
<dbReference type="Proteomes" id="UP000789366">
    <property type="component" value="Unassembled WGS sequence"/>
</dbReference>
<proteinExistence type="predicted"/>
<protein>
    <submittedName>
        <fullName evidence="1">7828_t:CDS:1</fullName>
    </submittedName>
</protein>
<reference evidence="1" key="1">
    <citation type="submission" date="2021-06" db="EMBL/GenBank/DDBJ databases">
        <authorList>
            <person name="Kallberg Y."/>
            <person name="Tangrot J."/>
            <person name="Rosling A."/>
        </authorList>
    </citation>
    <scope>NUCLEOTIDE SEQUENCE</scope>
    <source>
        <strain evidence="1">28 12/20/2015</strain>
    </source>
</reference>
<comment type="caution">
    <text evidence="1">The sequence shown here is derived from an EMBL/GenBank/DDBJ whole genome shotgun (WGS) entry which is preliminary data.</text>
</comment>
<name>A0ACA9KFS6_9GLOM</name>
<organism evidence="1 2">
    <name type="scientific">Cetraspora pellucida</name>
    <dbReference type="NCBI Taxonomy" id="1433469"/>
    <lineage>
        <taxon>Eukaryota</taxon>
        <taxon>Fungi</taxon>
        <taxon>Fungi incertae sedis</taxon>
        <taxon>Mucoromycota</taxon>
        <taxon>Glomeromycotina</taxon>
        <taxon>Glomeromycetes</taxon>
        <taxon>Diversisporales</taxon>
        <taxon>Gigasporaceae</taxon>
        <taxon>Cetraspora</taxon>
    </lineage>
</organism>
<keyword evidence="2" id="KW-1185">Reference proteome</keyword>
<evidence type="ECO:0000313" key="1">
    <source>
        <dbReference type="EMBL" id="CAG8469272.1"/>
    </source>
</evidence>
<evidence type="ECO:0000313" key="2">
    <source>
        <dbReference type="Proteomes" id="UP000789366"/>
    </source>
</evidence>
<gene>
    <name evidence="1" type="ORF">SPELUC_LOCUS1616</name>
</gene>
<sequence>MSSSSLNEAAVEEEELYSSWALLIQIVLLILALWTSYYLQIKQIRSIHETVISIFAAILAWTGIDSLSLTLLDSMIFGSVLSATDPVTVLTIFQTLKVDPQLYAVIFGESILNDATAIVLYETLRQYRGQDFHLTNISHGILSFFVNFGASLFFGFMLLHNVELPKTDMHGGQMLYQYLEVIRFENIKLLDLYSREGLGSLILSDLAGHQFVRIGFGSSAVLLYILQFLNWHVYMLKYSKLYKFPAIESCIIALMAYASYLFSNGCHLSGIVSLLFCGITLKHYAYDNMSLTTKRTTKYMFRVLAQLSENFIFIYLGLTLFTEKDLEYKPFFIFFTAIFICVSRYCAVFPISNMLNAIARYRKRSEMLPNKHSIMIFWCGLRGAVAFALAAGLKGDNANAMKATILVVVVLSVIVFGGTTSRMLEVLKIETGVDEGEIDSDDEGYSEYNNYNHVLTNSQGSVVSSGTGGSTEHNIPSRIMPTINNINNVSTHAHWFISFDDKYLKPLFTRQHDIKPEDRWQKENSNNDEIVGLSLDHTITRV</sequence>